<evidence type="ECO:0000313" key="5">
    <source>
        <dbReference type="Proteomes" id="UP000518266"/>
    </source>
</evidence>
<sequence length="87" mass="10067">MLSLHPCMHCSASFSRPSQLLQHQRSEHAHQQSEQISVRGNKPRHQQRGLLYACEDCGLRFKDAPSRNRHQTLMHYSSEGREEEGRG</sequence>
<dbReference type="Proteomes" id="UP000518266">
    <property type="component" value="Unassembled WGS sequence"/>
</dbReference>
<dbReference type="EMBL" id="JAAKFY010000021">
    <property type="protein sequence ID" value="KAF3839940.1"/>
    <property type="molecule type" value="Genomic_DNA"/>
</dbReference>
<dbReference type="AlphaFoldDB" id="A0A7J5XS66"/>
<evidence type="ECO:0000313" key="4">
    <source>
        <dbReference type="EMBL" id="KAF3839940.1"/>
    </source>
</evidence>
<dbReference type="SUPFAM" id="SSF57667">
    <property type="entry name" value="beta-beta-alpha zinc fingers"/>
    <property type="match status" value="1"/>
</dbReference>
<feature type="region of interest" description="Disordered" evidence="2">
    <location>
        <begin position="65"/>
        <end position="87"/>
    </location>
</feature>
<dbReference type="PROSITE" id="PS50157">
    <property type="entry name" value="ZINC_FINGER_C2H2_2"/>
    <property type="match status" value="2"/>
</dbReference>
<gene>
    <name evidence="4" type="ORF">F7725_018657</name>
</gene>
<dbReference type="InterPro" id="IPR036236">
    <property type="entry name" value="Znf_C2H2_sf"/>
</dbReference>
<dbReference type="InterPro" id="IPR013087">
    <property type="entry name" value="Znf_C2H2_type"/>
</dbReference>
<organism evidence="4 5">
    <name type="scientific">Dissostichus mawsoni</name>
    <name type="common">Antarctic cod</name>
    <dbReference type="NCBI Taxonomy" id="36200"/>
    <lineage>
        <taxon>Eukaryota</taxon>
        <taxon>Metazoa</taxon>
        <taxon>Chordata</taxon>
        <taxon>Craniata</taxon>
        <taxon>Vertebrata</taxon>
        <taxon>Euteleostomi</taxon>
        <taxon>Actinopterygii</taxon>
        <taxon>Neopterygii</taxon>
        <taxon>Teleostei</taxon>
        <taxon>Neoteleostei</taxon>
        <taxon>Acanthomorphata</taxon>
        <taxon>Eupercaria</taxon>
        <taxon>Perciformes</taxon>
        <taxon>Notothenioidei</taxon>
        <taxon>Nototheniidae</taxon>
        <taxon>Dissostichus</taxon>
    </lineage>
</organism>
<keyword evidence="1" id="KW-0862">Zinc</keyword>
<feature type="domain" description="C2H2-type" evidence="3">
    <location>
        <begin position="52"/>
        <end position="80"/>
    </location>
</feature>
<accession>A0A7J5XS66</accession>
<keyword evidence="5" id="KW-1185">Reference proteome</keyword>
<dbReference type="OrthoDB" id="8113227at2759"/>
<dbReference type="Gene3D" id="3.30.160.60">
    <property type="entry name" value="Classic Zinc Finger"/>
    <property type="match status" value="1"/>
</dbReference>
<feature type="region of interest" description="Disordered" evidence="2">
    <location>
        <begin position="18"/>
        <end position="47"/>
    </location>
</feature>
<proteinExistence type="predicted"/>
<dbReference type="SMART" id="SM00355">
    <property type="entry name" value="ZnF_C2H2"/>
    <property type="match status" value="2"/>
</dbReference>
<name>A0A7J5XS66_DISMA</name>
<keyword evidence="1" id="KW-0863">Zinc-finger</keyword>
<evidence type="ECO:0000256" key="2">
    <source>
        <dbReference type="SAM" id="MobiDB-lite"/>
    </source>
</evidence>
<comment type="caution">
    <text evidence="4">The sequence shown here is derived from an EMBL/GenBank/DDBJ whole genome shotgun (WGS) entry which is preliminary data.</text>
</comment>
<dbReference type="GO" id="GO:0008270">
    <property type="term" value="F:zinc ion binding"/>
    <property type="evidence" value="ECO:0007669"/>
    <property type="project" value="UniProtKB-KW"/>
</dbReference>
<evidence type="ECO:0000256" key="1">
    <source>
        <dbReference type="PROSITE-ProRule" id="PRU00042"/>
    </source>
</evidence>
<protein>
    <recommendedName>
        <fullName evidence="3">C2H2-type domain-containing protein</fullName>
    </recommendedName>
</protein>
<reference evidence="4 5" key="1">
    <citation type="submission" date="2020-03" db="EMBL/GenBank/DDBJ databases">
        <title>Dissostichus mawsoni Genome sequencing and assembly.</title>
        <authorList>
            <person name="Park H."/>
        </authorList>
    </citation>
    <scope>NUCLEOTIDE SEQUENCE [LARGE SCALE GENOMIC DNA]</scope>
    <source>
        <strain evidence="4">DM0001</strain>
        <tissue evidence="4">Muscle</tissue>
    </source>
</reference>
<evidence type="ECO:0000259" key="3">
    <source>
        <dbReference type="PROSITE" id="PS50157"/>
    </source>
</evidence>
<dbReference type="Pfam" id="PF00096">
    <property type="entry name" value="zf-C2H2"/>
    <property type="match status" value="2"/>
</dbReference>
<dbReference type="PROSITE" id="PS00028">
    <property type="entry name" value="ZINC_FINGER_C2H2_1"/>
    <property type="match status" value="2"/>
</dbReference>
<feature type="domain" description="C2H2-type" evidence="3">
    <location>
        <begin position="5"/>
        <end position="33"/>
    </location>
</feature>
<feature type="compositionally biased region" description="Basic and acidic residues" evidence="2">
    <location>
        <begin position="78"/>
        <end position="87"/>
    </location>
</feature>
<keyword evidence="1" id="KW-0479">Metal-binding</keyword>